<dbReference type="eggNOG" id="COG1381">
    <property type="taxonomic scope" value="Bacteria"/>
</dbReference>
<evidence type="ECO:0000256" key="1">
    <source>
        <dbReference type="ARBA" id="ARBA00003065"/>
    </source>
</evidence>
<sequence length="251" mass="27389">MQRKFFRDDAVVLRVHKLGEADHIVSMLGRNSGRMRAVAKGVRRTSSKFGARLAPFGHIDVQLIEGRNLHTVTQVVGIDLYGRNIVRDYQSYTAACAISETAERLTPEEHEPSLRIFQLTLGALRALSDAEHAATLVLDAYLLRTMGVSGWAPALTECALCGAAGEHRAFSVAAGGCVCRSCRPAGSAHPSPAAITLMRALAKGDWRSADASESSVRNEASGLISAHLQWHLEHTMRTLPYVSRSTRMEQR</sequence>
<evidence type="ECO:0000256" key="2">
    <source>
        <dbReference type="ARBA" id="ARBA00007452"/>
    </source>
</evidence>
<evidence type="ECO:0000256" key="3">
    <source>
        <dbReference type="ARBA" id="ARBA00021310"/>
    </source>
</evidence>
<dbReference type="PANTHER" id="PTHR33991">
    <property type="entry name" value="DNA REPAIR PROTEIN RECO"/>
    <property type="match status" value="1"/>
</dbReference>
<accession>D3Q0J9</accession>
<dbReference type="InterPro" id="IPR042242">
    <property type="entry name" value="RecO_C"/>
</dbReference>
<feature type="domain" description="DNA replication/recombination mediator RecO N-terminal" evidence="9">
    <location>
        <begin position="5"/>
        <end position="80"/>
    </location>
</feature>
<evidence type="ECO:0000313" key="10">
    <source>
        <dbReference type="EMBL" id="ADD41735.1"/>
    </source>
</evidence>
<evidence type="ECO:0000256" key="7">
    <source>
        <dbReference type="ARBA" id="ARBA00033409"/>
    </source>
</evidence>
<evidence type="ECO:0000256" key="6">
    <source>
        <dbReference type="ARBA" id="ARBA00023204"/>
    </source>
</evidence>
<dbReference type="EMBL" id="CP001778">
    <property type="protein sequence ID" value="ADD41735.1"/>
    <property type="molecule type" value="Genomic_DNA"/>
</dbReference>
<dbReference type="Pfam" id="PF02565">
    <property type="entry name" value="RecO_C"/>
    <property type="match status" value="1"/>
</dbReference>
<dbReference type="GO" id="GO:0043590">
    <property type="term" value="C:bacterial nucleoid"/>
    <property type="evidence" value="ECO:0007669"/>
    <property type="project" value="TreeGrafter"/>
</dbReference>
<dbReference type="AlphaFoldDB" id="D3Q0J9"/>
<dbReference type="InterPro" id="IPR022572">
    <property type="entry name" value="DNA_rep/recomb_RecO_N"/>
</dbReference>
<comment type="function">
    <text evidence="1 8">Involved in DNA repair and RecF pathway recombination.</text>
</comment>
<dbReference type="InterPro" id="IPR012340">
    <property type="entry name" value="NA-bd_OB-fold"/>
</dbReference>
<dbReference type="InterPro" id="IPR037278">
    <property type="entry name" value="ARFGAP/RecO"/>
</dbReference>
<keyword evidence="11" id="KW-1185">Reference proteome</keyword>
<organism evidence="10 11">
    <name type="scientific">Stackebrandtia nassauensis (strain DSM 44728 / CIP 108903 / NRRL B-16338 / NBRC 102104 / LLR-40K-21)</name>
    <dbReference type="NCBI Taxonomy" id="446470"/>
    <lineage>
        <taxon>Bacteria</taxon>
        <taxon>Bacillati</taxon>
        <taxon>Actinomycetota</taxon>
        <taxon>Actinomycetes</taxon>
        <taxon>Glycomycetales</taxon>
        <taxon>Glycomycetaceae</taxon>
        <taxon>Stackebrandtia</taxon>
    </lineage>
</organism>
<evidence type="ECO:0000256" key="4">
    <source>
        <dbReference type="ARBA" id="ARBA00022763"/>
    </source>
</evidence>
<dbReference type="SUPFAM" id="SSF50249">
    <property type="entry name" value="Nucleic acid-binding proteins"/>
    <property type="match status" value="1"/>
</dbReference>
<dbReference type="Gene3D" id="2.40.50.140">
    <property type="entry name" value="Nucleic acid-binding proteins"/>
    <property type="match status" value="1"/>
</dbReference>
<dbReference type="HOGENOM" id="CLU_066632_1_1_11"/>
<dbReference type="Pfam" id="PF11967">
    <property type="entry name" value="RecO_N"/>
    <property type="match status" value="1"/>
</dbReference>
<dbReference type="SUPFAM" id="SSF57863">
    <property type="entry name" value="ArfGap/RecO-like zinc finger"/>
    <property type="match status" value="1"/>
</dbReference>
<dbReference type="InterPro" id="IPR003717">
    <property type="entry name" value="RecO"/>
</dbReference>
<keyword evidence="5 8" id="KW-0233">DNA recombination</keyword>
<dbReference type="Gene3D" id="1.20.1440.120">
    <property type="entry name" value="Recombination protein O, C-terminal domain"/>
    <property type="match status" value="1"/>
</dbReference>
<evidence type="ECO:0000256" key="8">
    <source>
        <dbReference type="HAMAP-Rule" id="MF_00201"/>
    </source>
</evidence>
<dbReference type="Proteomes" id="UP000000844">
    <property type="component" value="Chromosome"/>
</dbReference>
<protein>
    <recommendedName>
        <fullName evidence="3 8">DNA repair protein RecO</fullName>
    </recommendedName>
    <alternativeName>
        <fullName evidence="7 8">Recombination protein O</fullName>
    </alternativeName>
</protein>
<gene>
    <name evidence="8" type="primary">recO</name>
    <name evidence="10" type="ordered locus">Snas_2040</name>
</gene>
<dbReference type="GO" id="GO:0006302">
    <property type="term" value="P:double-strand break repair"/>
    <property type="evidence" value="ECO:0007669"/>
    <property type="project" value="TreeGrafter"/>
</dbReference>
<proteinExistence type="inferred from homology"/>
<dbReference type="HAMAP" id="MF_00201">
    <property type="entry name" value="RecO"/>
    <property type="match status" value="1"/>
</dbReference>
<name>D3Q0J9_STANL</name>
<evidence type="ECO:0000259" key="9">
    <source>
        <dbReference type="Pfam" id="PF11967"/>
    </source>
</evidence>
<keyword evidence="4 8" id="KW-0227">DNA damage</keyword>
<reference evidence="10 11" key="1">
    <citation type="journal article" date="2009" name="Stand. Genomic Sci.">
        <title>Complete genome sequence of Stackebrandtia nassauensis type strain (LLR-40K-21).</title>
        <authorList>
            <person name="Munk C."/>
            <person name="Lapidus A."/>
            <person name="Copeland A."/>
            <person name="Jando M."/>
            <person name="Mayilraj S."/>
            <person name="Glavina Del Rio T."/>
            <person name="Nolan M."/>
            <person name="Chen F."/>
            <person name="Lucas S."/>
            <person name="Tice H."/>
            <person name="Cheng J.F."/>
            <person name="Han C."/>
            <person name="Detter J.C."/>
            <person name="Bruce D."/>
            <person name="Goodwin L."/>
            <person name="Chain P."/>
            <person name="Pitluck S."/>
            <person name="Goker M."/>
            <person name="Ovchinikova G."/>
            <person name="Pati A."/>
            <person name="Ivanova N."/>
            <person name="Mavromatis K."/>
            <person name="Chen A."/>
            <person name="Palaniappan K."/>
            <person name="Land M."/>
            <person name="Hauser L."/>
            <person name="Chang Y.J."/>
            <person name="Jeffries C.D."/>
            <person name="Bristow J."/>
            <person name="Eisen J.A."/>
            <person name="Markowitz V."/>
            <person name="Hugenholtz P."/>
            <person name="Kyrpides N.C."/>
            <person name="Klenk H.P."/>
        </authorList>
    </citation>
    <scope>NUCLEOTIDE SEQUENCE [LARGE SCALE GENOMIC DNA]</scope>
    <source>
        <strain evidence="11">DSM 44728 / CIP 108903 / NRRL B-16338 / NBRC 102104 / LLR-40K-21</strain>
    </source>
</reference>
<dbReference type="NCBIfam" id="TIGR00613">
    <property type="entry name" value="reco"/>
    <property type="match status" value="1"/>
</dbReference>
<dbReference type="KEGG" id="sna:Snas_2040"/>
<dbReference type="PANTHER" id="PTHR33991:SF1">
    <property type="entry name" value="DNA REPAIR PROTEIN RECO"/>
    <property type="match status" value="1"/>
</dbReference>
<evidence type="ECO:0000256" key="5">
    <source>
        <dbReference type="ARBA" id="ARBA00023172"/>
    </source>
</evidence>
<dbReference type="STRING" id="446470.Snas_2040"/>
<evidence type="ECO:0000313" key="11">
    <source>
        <dbReference type="Proteomes" id="UP000000844"/>
    </source>
</evidence>
<keyword evidence="6 8" id="KW-0234">DNA repair</keyword>
<dbReference type="GO" id="GO:0006310">
    <property type="term" value="P:DNA recombination"/>
    <property type="evidence" value="ECO:0007669"/>
    <property type="project" value="UniProtKB-UniRule"/>
</dbReference>
<comment type="similarity">
    <text evidence="2 8">Belongs to the RecO family.</text>
</comment>